<evidence type="ECO:0008006" key="4">
    <source>
        <dbReference type="Google" id="ProtNLM"/>
    </source>
</evidence>
<keyword evidence="3" id="KW-1185">Reference proteome</keyword>
<keyword evidence="1" id="KW-0732">Signal</keyword>
<name>A0A364NTA3_9PROT</name>
<dbReference type="EMBL" id="PGTO01000026">
    <property type="protein sequence ID" value="RAU20313.1"/>
    <property type="molecule type" value="Genomic_DNA"/>
</dbReference>
<organism evidence="2 3">
    <name type="scientific">Paramagnetospirillum kuznetsovii</name>
    <dbReference type="NCBI Taxonomy" id="2053833"/>
    <lineage>
        <taxon>Bacteria</taxon>
        <taxon>Pseudomonadati</taxon>
        <taxon>Pseudomonadota</taxon>
        <taxon>Alphaproteobacteria</taxon>
        <taxon>Rhodospirillales</taxon>
        <taxon>Magnetospirillaceae</taxon>
        <taxon>Paramagnetospirillum</taxon>
    </lineage>
</organism>
<feature type="chain" id="PRO_5016610780" description="DUF2946 domain-containing protein" evidence="1">
    <location>
        <begin position="31"/>
        <end position="121"/>
    </location>
</feature>
<gene>
    <name evidence="2" type="ORF">CU669_18880</name>
</gene>
<sequence length="121" mass="12488">MIRAIRWLSLIILLLNILAGSLLAPGSAAAGIDGERIVVCTAGGMVVLDSNGQPSTPRSDHGGFCAFCLPLLHVGGTALAPEFIIERPQPLVLAAYGGERSRTTILTLPPGAARPRAPPLA</sequence>
<accession>A0A364NTA3</accession>
<evidence type="ECO:0000256" key="1">
    <source>
        <dbReference type="SAM" id="SignalP"/>
    </source>
</evidence>
<dbReference type="AlphaFoldDB" id="A0A364NTA3"/>
<dbReference type="RefSeq" id="WP_112147150.1">
    <property type="nucleotide sequence ID" value="NZ_PGTO01000026.1"/>
</dbReference>
<dbReference type="Pfam" id="PF11162">
    <property type="entry name" value="DUF2946"/>
    <property type="match status" value="1"/>
</dbReference>
<comment type="caution">
    <text evidence="2">The sequence shown here is derived from an EMBL/GenBank/DDBJ whole genome shotgun (WGS) entry which is preliminary data.</text>
</comment>
<reference evidence="2 3" key="1">
    <citation type="submission" date="2017-11" db="EMBL/GenBank/DDBJ databases">
        <title>Draft genome sequence of magnetotactic bacterium Magnetospirillum kuznetsovii LBB-42.</title>
        <authorList>
            <person name="Grouzdev D.S."/>
            <person name="Rysina M.S."/>
            <person name="Baslerov R.V."/>
            <person name="Koziaeva V."/>
        </authorList>
    </citation>
    <scope>NUCLEOTIDE SEQUENCE [LARGE SCALE GENOMIC DNA]</scope>
    <source>
        <strain evidence="2 3">LBB-42</strain>
    </source>
</reference>
<evidence type="ECO:0000313" key="2">
    <source>
        <dbReference type="EMBL" id="RAU20313.1"/>
    </source>
</evidence>
<feature type="signal peptide" evidence="1">
    <location>
        <begin position="1"/>
        <end position="30"/>
    </location>
</feature>
<evidence type="ECO:0000313" key="3">
    <source>
        <dbReference type="Proteomes" id="UP000251075"/>
    </source>
</evidence>
<dbReference type="OrthoDB" id="7307644at2"/>
<dbReference type="Proteomes" id="UP000251075">
    <property type="component" value="Unassembled WGS sequence"/>
</dbReference>
<dbReference type="InterPro" id="IPR021333">
    <property type="entry name" value="DUF2946"/>
</dbReference>
<protein>
    <recommendedName>
        <fullName evidence="4">DUF2946 domain-containing protein</fullName>
    </recommendedName>
</protein>
<proteinExistence type="predicted"/>